<evidence type="ECO:0000313" key="1">
    <source>
        <dbReference type="Proteomes" id="UP000050792"/>
    </source>
</evidence>
<proteinExistence type="predicted"/>
<sequence>MSEENNHHKLLMNAKLKTDKRIKGIYRKQMKGKLPKNLKNKDDKDRKFLNDAVKSTYRRLKLMKKHFIDCLTKEMEYIIANQPNAMESLRVKAIFMIGLQNKMIQKIRKSINQNLKIEKILTKDYDQAVIRRL</sequence>
<protein>
    <submittedName>
        <fullName evidence="2">Uncharacterized protein</fullName>
    </submittedName>
</protein>
<dbReference type="Proteomes" id="UP000050792">
    <property type="component" value="Unassembled WGS sequence"/>
</dbReference>
<reference evidence="1" key="1">
    <citation type="submission" date="2022-06" db="EMBL/GenBank/DDBJ databases">
        <authorList>
            <person name="Berger JAMES D."/>
            <person name="Berger JAMES D."/>
        </authorList>
    </citation>
    <scope>NUCLEOTIDE SEQUENCE [LARGE SCALE GENOMIC DNA]</scope>
</reference>
<evidence type="ECO:0000313" key="2">
    <source>
        <dbReference type="WBParaSite" id="SRDH1_24060.1"/>
    </source>
</evidence>
<name>A0AA85EUA4_9TREM</name>
<dbReference type="WBParaSite" id="SRDH1_24060.1">
    <property type="protein sequence ID" value="SRDH1_24060.1"/>
    <property type="gene ID" value="SRDH1_24060"/>
</dbReference>
<dbReference type="AlphaFoldDB" id="A0AA85EUA4"/>
<keyword evidence="1" id="KW-1185">Reference proteome</keyword>
<organism evidence="1 2">
    <name type="scientific">Schistosoma rodhaini</name>
    <dbReference type="NCBI Taxonomy" id="6188"/>
    <lineage>
        <taxon>Eukaryota</taxon>
        <taxon>Metazoa</taxon>
        <taxon>Spiralia</taxon>
        <taxon>Lophotrochozoa</taxon>
        <taxon>Platyhelminthes</taxon>
        <taxon>Trematoda</taxon>
        <taxon>Digenea</taxon>
        <taxon>Strigeidida</taxon>
        <taxon>Schistosomatoidea</taxon>
        <taxon>Schistosomatidae</taxon>
        <taxon>Schistosoma</taxon>
    </lineage>
</organism>
<reference evidence="2" key="2">
    <citation type="submission" date="2023-11" db="UniProtKB">
        <authorList>
            <consortium name="WormBaseParasite"/>
        </authorList>
    </citation>
    <scope>IDENTIFICATION</scope>
</reference>
<accession>A0AA85EUA4</accession>